<dbReference type="KEGG" id="tch:CHITON_2142"/>
<sequence length="372" mass="43076">MRKVGLLLVLIITMAIFGAGCIGTKATQTQTGKVVTITDMMGRQVKVKVPVQRVVITFNVEEYLAVGGVDALKKIVGWSRYYWEGRRPTVWEVYVKKFPWIKDIPDVGYPWKGTFSAEKVIELKPDVVIMSKEQYRYAKEQIERIEKAGIPVVFIDYYEPFNITAHEKSTMILGILLGKEDRAKELIQYYKQQVQSILERLQKVEKEYPKPKVLLLGKGWTSYGRNHYRGKMIEFAGGINIAANVLESSGEINPEYVLKENPDVIIFIGKKGWNVDLGYTVSRERAKEMLKEIIKKPGWENLNAVKNKRVYAIHIYFVHGHIYDFVALQYFVKWFYPEAFKDIDPEKSWKEFHEKFLPVEYNGTWAVSLADP</sequence>
<evidence type="ECO:0000313" key="2">
    <source>
        <dbReference type="EMBL" id="ASJ16111.1"/>
    </source>
</evidence>
<evidence type="ECO:0000313" key="4">
    <source>
        <dbReference type="Proteomes" id="UP000093069"/>
    </source>
</evidence>
<organism evidence="3 4">
    <name type="scientific">Thermococcus chitonophagus</name>
    <dbReference type="NCBI Taxonomy" id="54262"/>
    <lineage>
        <taxon>Archaea</taxon>
        <taxon>Methanobacteriati</taxon>
        <taxon>Methanobacteriota</taxon>
        <taxon>Thermococci</taxon>
        <taxon>Thermococcales</taxon>
        <taxon>Thermococcaceae</taxon>
        <taxon>Thermococcus</taxon>
    </lineage>
</organism>
<dbReference type="AlphaFoldDB" id="A0A170T246"/>
<reference evidence="3" key="1">
    <citation type="submission" date="2016-01" db="EMBL/GenBank/DDBJ databases">
        <authorList>
            <person name="McClelland M."/>
            <person name="Jain A."/>
            <person name="Saraogi P."/>
            <person name="Mendelson R."/>
            <person name="Westerman R."/>
            <person name="SanMiguel P."/>
            <person name="Csonka L."/>
        </authorList>
    </citation>
    <scope>NUCLEOTIDE SEQUENCE</scope>
    <source>
        <strain evidence="3">1</strain>
    </source>
</reference>
<reference evidence="2 5" key="3">
    <citation type="submission" date="2016-04" db="EMBL/GenBank/DDBJ databases">
        <title>Complete genome sequence of Thermococcus chitonophagus type strain GC74.</title>
        <authorList>
            <person name="Oger P.M."/>
        </authorList>
    </citation>
    <scope>NUCLEOTIDE SEQUENCE [LARGE SCALE GENOMIC DNA]</scope>
    <source>
        <strain evidence="2 5">GC74</strain>
    </source>
</reference>
<dbReference type="OrthoDB" id="24039at2157"/>
<evidence type="ECO:0000313" key="5">
    <source>
        <dbReference type="Proteomes" id="UP000250189"/>
    </source>
</evidence>
<gene>
    <name evidence="2" type="ORF">A3L04_02970</name>
    <name evidence="3" type="ORF">CHITON_2142</name>
</gene>
<dbReference type="InterPro" id="IPR002491">
    <property type="entry name" value="ABC_transptr_periplasmic_BD"/>
</dbReference>
<dbReference type="Proteomes" id="UP000250189">
    <property type="component" value="Chromosome"/>
</dbReference>
<dbReference type="Proteomes" id="UP000093069">
    <property type="component" value="Chromosome I"/>
</dbReference>
<evidence type="ECO:0000259" key="1">
    <source>
        <dbReference type="PROSITE" id="PS50983"/>
    </source>
</evidence>
<dbReference type="PROSITE" id="PS50983">
    <property type="entry name" value="FE_B12_PBP"/>
    <property type="match status" value="1"/>
</dbReference>
<dbReference type="GeneID" id="33321504"/>
<proteinExistence type="predicted"/>
<dbReference type="EMBL" id="CP015193">
    <property type="protein sequence ID" value="ASJ16111.1"/>
    <property type="molecule type" value="Genomic_DNA"/>
</dbReference>
<dbReference type="InterPro" id="IPR050902">
    <property type="entry name" value="ABC_Transporter_SBP"/>
</dbReference>
<dbReference type="RefSeq" id="WP_068579360.1">
    <property type="nucleotide sequence ID" value="NZ_CP015193.1"/>
</dbReference>
<protein>
    <submittedName>
        <fullName evidence="3">Putative periplasmic substrate-binding transport protein</fullName>
    </submittedName>
</protein>
<name>A0A170T246_9EURY</name>
<dbReference type="Gene3D" id="3.40.50.1980">
    <property type="entry name" value="Nitrogenase molybdenum iron protein domain"/>
    <property type="match status" value="2"/>
</dbReference>
<evidence type="ECO:0000313" key="3">
    <source>
        <dbReference type="EMBL" id="CUX78921.1"/>
    </source>
</evidence>
<dbReference type="PANTHER" id="PTHR30535">
    <property type="entry name" value="VITAMIN B12-BINDING PROTEIN"/>
    <property type="match status" value="1"/>
</dbReference>
<dbReference type="PROSITE" id="PS51257">
    <property type="entry name" value="PROKAR_LIPOPROTEIN"/>
    <property type="match status" value="1"/>
</dbReference>
<keyword evidence="5" id="KW-1185">Reference proteome</keyword>
<feature type="domain" description="Fe/B12 periplasmic-binding" evidence="1">
    <location>
        <begin position="52"/>
        <end position="343"/>
    </location>
</feature>
<dbReference type="SUPFAM" id="SSF53807">
    <property type="entry name" value="Helical backbone' metal receptor"/>
    <property type="match status" value="1"/>
</dbReference>
<reference evidence="4" key="2">
    <citation type="submission" date="2016-01" db="EMBL/GenBank/DDBJ databases">
        <authorList>
            <person name="Vorgias C.E."/>
        </authorList>
    </citation>
    <scope>NUCLEOTIDE SEQUENCE [LARGE SCALE GENOMIC DNA]</scope>
</reference>
<dbReference type="Pfam" id="PF01497">
    <property type="entry name" value="Peripla_BP_2"/>
    <property type="match status" value="1"/>
</dbReference>
<dbReference type="PANTHER" id="PTHR30535:SF34">
    <property type="entry name" value="MOLYBDATE-BINDING PROTEIN MOLA"/>
    <property type="match status" value="1"/>
</dbReference>
<accession>A0A170T246</accession>
<dbReference type="STRING" id="54262.CHITON_2142"/>
<dbReference type="EMBL" id="LN999010">
    <property type="protein sequence ID" value="CUX78921.1"/>
    <property type="molecule type" value="Genomic_DNA"/>
</dbReference>